<dbReference type="RefSeq" id="WP_213594885.1">
    <property type="nucleotide sequence ID" value="NZ_BOSM01000013.1"/>
</dbReference>
<reference evidence="1 2" key="1">
    <citation type="submission" date="2021-03" db="EMBL/GenBank/DDBJ databases">
        <title>Antimicrobial resistance genes in bacteria isolated from Japanese honey, and their potential for conferring macrolide and lincosamide resistance in the American foulbrood pathogen Paenibacillus larvae.</title>
        <authorList>
            <person name="Okamoto M."/>
            <person name="Kumagai M."/>
            <person name="Kanamori H."/>
            <person name="Takamatsu D."/>
        </authorList>
    </citation>
    <scope>NUCLEOTIDE SEQUENCE [LARGE SCALE GENOMIC DNA]</scope>
    <source>
        <strain evidence="1 2">J15TS10</strain>
    </source>
</reference>
<organism evidence="1 2">
    <name type="scientific">Paenibacillus woosongensis</name>
    <dbReference type="NCBI Taxonomy" id="307580"/>
    <lineage>
        <taxon>Bacteria</taxon>
        <taxon>Bacillati</taxon>
        <taxon>Bacillota</taxon>
        <taxon>Bacilli</taxon>
        <taxon>Bacillales</taxon>
        <taxon>Paenibacillaceae</taxon>
        <taxon>Paenibacillus</taxon>
    </lineage>
</organism>
<keyword evidence="2" id="KW-1185">Reference proteome</keyword>
<evidence type="ECO:0000313" key="2">
    <source>
        <dbReference type="Proteomes" id="UP000681290"/>
    </source>
</evidence>
<dbReference type="Proteomes" id="UP000681290">
    <property type="component" value="Unassembled WGS sequence"/>
</dbReference>
<proteinExistence type="predicted"/>
<comment type="caution">
    <text evidence="1">The sequence shown here is derived from an EMBL/GenBank/DDBJ whole genome shotgun (WGS) entry which is preliminary data.</text>
</comment>
<name>A0ABQ4MYB2_9BACL</name>
<gene>
    <name evidence="1" type="ORF">J15TS10_47440</name>
</gene>
<accession>A0ABQ4MYB2</accession>
<protein>
    <submittedName>
        <fullName evidence="1">Uncharacterized protein</fullName>
    </submittedName>
</protein>
<evidence type="ECO:0000313" key="1">
    <source>
        <dbReference type="EMBL" id="GIP60930.1"/>
    </source>
</evidence>
<dbReference type="EMBL" id="BOSM01000013">
    <property type="protein sequence ID" value="GIP60930.1"/>
    <property type="molecule type" value="Genomic_DNA"/>
</dbReference>
<sequence length="103" mass="11567">MGDHDKKDRKNRNYIDELKADVGKESKAANLYRPENLGAAGMAAAFYAFVRIHSTGSPYLNGFLAVSFCVKKGGADLSGFHVIKRRRIANMDWILDFRCIRSI</sequence>